<feature type="compositionally biased region" description="Low complexity" evidence="1">
    <location>
        <begin position="20"/>
        <end position="32"/>
    </location>
</feature>
<feature type="compositionally biased region" description="Gly residues" evidence="1">
    <location>
        <begin position="165"/>
        <end position="175"/>
    </location>
</feature>
<reference evidence="3" key="1">
    <citation type="submission" date="2020-06" db="EMBL/GenBank/DDBJ databases">
        <authorList>
            <person name="Li T."/>
            <person name="Hu X."/>
            <person name="Zhang T."/>
            <person name="Song X."/>
            <person name="Zhang H."/>
            <person name="Dai N."/>
            <person name="Sheng W."/>
            <person name="Hou X."/>
            <person name="Wei L."/>
        </authorList>
    </citation>
    <scope>NUCLEOTIDE SEQUENCE</scope>
    <source>
        <strain evidence="3">3651</strain>
        <tissue evidence="3">Leaf</tissue>
    </source>
</reference>
<evidence type="ECO:0000313" key="4">
    <source>
        <dbReference type="Proteomes" id="UP001293254"/>
    </source>
</evidence>
<sequence>MSNSSHWISQPYQSDFISQTETPPATIPTAAASRNNNLIPDQGRVSKPVRRRARASRRTPTTLLNTDTANFRAMVQQFTGAPAAPFAARPQLVDGGGVLNFMERIATTNANAAAAAVPGSGFHVQYIPSQLQQQQNHMFMVDNMHGGGGGDGGGLSTQGAAPGSENGGYGRSYML</sequence>
<gene>
    <name evidence="3" type="ORF">Salat_0076800</name>
</gene>
<name>A0AAE1YVY4_9LAMI</name>
<dbReference type="EMBL" id="JACGWO010000001">
    <property type="protein sequence ID" value="KAK4437429.1"/>
    <property type="molecule type" value="Genomic_DNA"/>
</dbReference>
<evidence type="ECO:0000256" key="1">
    <source>
        <dbReference type="SAM" id="MobiDB-lite"/>
    </source>
</evidence>
<dbReference type="InterPro" id="IPR008889">
    <property type="entry name" value="VQ"/>
</dbReference>
<proteinExistence type="predicted"/>
<feature type="compositionally biased region" description="Basic residues" evidence="1">
    <location>
        <begin position="47"/>
        <end position="57"/>
    </location>
</feature>
<dbReference type="Proteomes" id="UP001293254">
    <property type="component" value="Unassembled WGS sequence"/>
</dbReference>
<reference evidence="3" key="2">
    <citation type="journal article" date="2024" name="Plant">
        <title>Genomic evolution and insights into agronomic trait innovations of Sesamum species.</title>
        <authorList>
            <person name="Miao H."/>
            <person name="Wang L."/>
            <person name="Qu L."/>
            <person name="Liu H."/>
            <person name="Sun Y."/>
            <person name="Le M."/>
            <person name="Wang Q."/>
            <person name="Wei S."/>
            <person name="Zheng Y."/>
            <person name="Lin W."/>
            <person name="Duan Y."/>
            <person name="Cao H."/>
            <person name="Xiong S."/>
            <person name="Wang X."/>
            <person name="Wei L."/>
            <person name="Li C."/>
            <person name="Ma Q."/>
            <person name="Ju M."/>
            <person name="Zhao R."/>
            <person name="Li G."/>
            <person name="Mu C."/>
            <person name="Tian Q."/>
            <person name="Mei H."/>
            <person name="Zhang T."/>
            <person name="Gao T."/>
            <person name="Zhang H."/>
        </authorList>
    </citation>
    <scope>NUCLEOTIDE SEQUENCE</scope>
    <source>
        <strain evidence="3">3651</strain>
    </source>
</reference>
<feature type="compositionally biased region" description="Gly residues" evidence="1">
    <location>
        <begin position="145"/>
        <end position="156"/>
    </location>
</feature>
<evidence type="ECO:0000313" key="3">
    <source>
        <dbReference type="EMBL" id="KAK4437429.1"/>
    </source>
</evidence>
<keyword evidence="4" id="KW-1185">Reference proteome</keyword>
<dbReference type="PANTHER" id="PTHR33179:SF29">
    <property type="entry name" value="OS06G0666400 PROTEIN"/>
    <property type="match status" value="1"/>
</dbReference>
<protein>
    <submittedName>
        <fullName evidence="3">VQ motif-containing protein 22</fullName>
    </submittedName>
</protein>
<organism evidence="3 4">
    <name type="scientific">Sesamum alatum</name>
    <dbReference type="NCBI Taxonomy" id="300844"/>
    <lineage>
        <taxon>Eukaryota</taxon>
        <taxon>Viridiplantae</taxon>
        <taxon>Streptophyta</taxon>
        <taxon>Embryophyta</taxon>
        <taxon>Tracheophyta</taxon>
        <taxon>Spermatophyta</taxon>
        <taxon>Magnoliopsida</taxon>
        <taxon>eudicotyledons</taxon>
        <taxon>Gunneridae</taxon>
        <taxon>Pentapetalae</taxon>
        <taxon>asterids</taxon>
        <taxon>lamiids</taxon>
        <taxon>Lamiales</taxon>
        <taxon>Pedaliaceae</taxon>
        <taxon>Sesamum</taxon>
    </lineage>
</organism>
<dbReference type="AlphaFoldDB" id="A0AAE1YVY4"/>
<comment type="caution">
    <text evidence="3">The sequence shown here is derived from an EMBL/GenBank/DDBJ whole genome shotgun (WGS) entry which is preliminary data.</text>
</comment>
<feature type="region of interest" description="Disordered" evidence="1">
    <location>
        <begin position="145"/>
        <end position="175"/>
    </location>
</feature>
<accession>A0AAE1YVY4</accession>
<dbReference type="PANTHER" id="PTHR33179">
    <property type="entry name" value="VQ MOTIF-CONTAINING PROTEIN"/>
    <property type="match status" value="1"/>
</dbReference>
<dbReference type="Pfam" id="PF05678">
    <property type="entry name" value="VQ"/>
    <property type="match status" value="1"/>
</dbReference>
<feature type="region of interest" description="Disordered" evidence="1">
    <location>
        <begin position="18"/>
        <end position="59"/>
    </location>
</feature>
<evidence type="ECO:0000259" key="2">
    <source>
        <dbReference type="Pfam" id="PF05678"/>
    </source>
</evidence>
<feature type="domain" description="VQ" evidence="2">
    <location>
        <begin position="59"/>
        <end position="85"/>
    </location>
</feature>
<dbReference type="InterPro" id="IPR039609">
    <property type="entry name" value="VQ_15/22"/>
</dbReference>